<evidence type="ECO:0000256" key="4">
    <source>
        <dbReference type="PROSITE-ProRule" id="PRU00091"/>
    </source>
</evidence>
<keyword evidence="2 4" id="KW-0863">Zinc-finger</keyword>
<feature type="region of interest" description="Disordered" evidence="5">
    <location>
        <begin position="139"/>
        <end position="161"/>
    </location>
</feature>
<accession>A0AAD9JQQ8</accession>
<comment type="caution">
    <text evidence="7">The sequence shown here is derived from an EMBL/GenBank/DDBJ whole genome shotgun (WGS) entry which is preliminary data.</text>
</comment>
<evidence type="ECO:0000259" key="6">
    <source>
        <dbReference type="PROSITE" id="PS50178"/>
    </source>
</evidence>
<dbReference type="Gene3D" id="3.30.40.10">
    <property type="entry name" value="Zinc/RING finger domain, C3HC4 (zinc finger)"/>
    <property type="match status" value="1"/>
</dbReference>
<dbReference type="GO" id="GO:0008270">
    <property type="term" value="F:zinc ion binding"/>
    <property type="evidence" value="ECO:0007669"/>
    <property type="project" value="UniProtKB-KW"/>
</dbReference>
<dbReference type="Gene3D" id="3.30.1360.220">
    <property type="entry name" value="Domain of unknown function (DUF3480), N-terminal subdomain"/>
    <property type="match status" value="1"/>
</dbReference>
<evidence type="ECO:0000256" key="3">
    <source>
        <dbReference type="ARBA" id="ARBA00022833"/>
    </source>
</evidence>
<dbReference type="SUPFAM" id="SSF57903">
    <property type="entry name" value="FYVE/PHD zinc finger"/>
    <property type="match status" value="1"/>
</dbReference>
<dbReference type="InterPro" id="IPR011011">
    <property type="entry name" value="Znf_FYVE_PHD"/>
</dbReference>
<feature type="region of interest" description="Disordered" evidence="5">
    <location>
        <begin position="1"/>
        <end position="44"/>
    </location>
</feature>
<dbReference type="PROSITE" id="PS50178">
    <property type="entry name" value="ZF_FYVE"/>
    <property type="match status" value="1"/>
</dbReference>
<dbReference type="CDD" id="cd15729">
    <property type="entry name" value="FYVE_endofin"/>
    <property type="match status" value="1"/>
</dbReference>
<dbReference type="SMART" id="SM00064">
    <property type="entry name" value="FYVE"/>
    <property type="match status" value="1"/>
</dbReference>
<feature type="compositionally biased region" description="Polar residues" evidence="5">
    <location>
        <begin position="631"/>
        <end position="641"/>
    </location>
</feature>
<dbReference type="Gene3D" id="4.10.720.10">
    <property type="entry name" value="Smad anchor for receptor activation, Smad-binding domain"/>
    <property type="match status" value="1"/>
</dbReference>
<feature type="compositionally biased region" description="Polar residues" evidence="5">
    <location>
        <begin position="203"/>
        <end position="237"/>
    </location>
</feature>
<dbReference type="SMART" id="SM01422">
    <property type="entry name" value="SARA"/>
    <property type="match status" value="1"/>
</dbReference>
<dbReference type="InterPro" id="IPR013083">
    <property type="entry name" value="Znf_RING/FYVE/PHD"/>
</dbReference>
<feature type="compositionally biased region" description="Polar residues" evidence="5">
    <location>
        <begin position="139"/>
        <end position="158"/>
    </location>
</feature>
<keyword evidence="3" id="KW-0862">Zinc</keyword>
<feature type="compositionally biased region" description="Polar residues" evidence="5">
    <location>
        <begin position="258"/>
        <end position="303"/>
    </location>
</feature>
<dbReference type="SMART" id="SM01421">
    <property type="entry name" value="DUF3480"/>
    <property type="match status" value="1"/>
</dbReference>
<dbReference type="PANTHER" id="PTHR46319">
    <property type="entry name" value="ZINC FINGER FYVE DOMAIN-CONTAINING PROTEIN"/>
    <property type="match status" value="1"/>
</dbReference>
<feature type="region of interest" description="Disordered" evidence="5">
    <location>
        <begin position="530"/>
        <end position="654"/>
    </location>
</feature>
<keyword evidence="1" id="KW-0479">Metal-binding</keyword>
<dbReference type="InterPro" id="IPR037145">
    <property type="entry name" value="SARA_Smad-bd_sf"/>
</dbReference>
<name>A0AAD9JQQ8_9ANNE</name>
<feature type="compositionally biased region" description="Polar residues" evidence="5">
    <location>
        <begin position="310"/>
        <end position="321"/>
    </location>
</feature>
<reference evidence="7" key="1">
    <citation type="journal article" date="2023" name="Mol. Biol. Evol.">
        <title>Third-Generation Sequencing Reveals the Adaptive Role of the Epigenome in Three Deep-Sea Polychaetes.</title>
        <authorList>
            <person name="Perez M."/>
            <person name="Aroh O."/>
            <person name="Sun Y."/>
            <person name="Lan Y."/>
            <person name="Juniper S.K."/>
            <person name="Young C.R."/>
            <person name="Angers B."/>
            <person name="Qian P.Y."/>
        </authorList>
    </citation>
    <scope>NUCLEOTIDE SEQUENCE</scope>
    <source>
        <strain evidence="7">P08H-3</strain>
    </source>
</reference>
<dbReference type="GO" id="GO:0031901">
    <property type="term" value="C:early endosome membrane"/>
    <property type="evidence" value="ECO:0007669"/>
    <property type="project" value="TreeGrafter"/>
</dbReference>
<feature type="region of interest" description="Disordered" evidence="5">
    <location>
        <begin position="833"/>
        <end position="855"/>
    </location>
</feature>
<feature type="region of interest" description="Disordered" evidence="5">
    <location>
        <begin position="252"/>
        <end position="363"/>
    </location>
</feature>
<gene>
    <name evidence="7" type="ORF">LSH36_187g07014</name>
</gene>
<dbReference type="EMBL" id="JAODUP010000187">
    <property type="protein sequence ID" value="KAK2157669.1"/>
    <property type="molecule type" value="Genomic_DNA"/>
</dbReference>
<dbReference type="FunFam" id="3.30.40.10:FF:000084">
    <property type="entry name" value="Zinc finger, FYVE domain-containing 9b"/>
    <property type="match status" value="1"/>
</dbReference>
<dbReference type="GO" id="GO:0016197">
    <property type="term" value="P:endosomal transport"/>
    <property type="evidence" value="ECO:0007669"/>
    <property type="project" value="TreeGrafter"/>
</dbReference>
<dbReference type="PANTHER" id="PTHR46319:SF3">
    <property type="entry name" value="ZINC FINGER FYVE DOMAIN-CONTAINING PROTEIN"/>
    <property type="match status" value="1"/>
</dbReference>
<feature type="domain" description="FYVE-type" evidence="6">
    <location>
        <begin position="891"/>
        <end position="950"/>
    </location>
</feature>
<evidence type="ECO:0000313" key="7">
    <source>
        <dbReference type="EMBL" id="KAK2157669.1"/>
    </source>
</evidence>
<evidence type="ECO:0000256" key="2">
    <source>
        <dbReference type="ARBA" id="ARBA00022771"/>
    </source>
</evidence>
<dbReference type="Gene3D" id="3.30.500.40">
    <property type="match status" value="1"/>
</dbReference>
<evidence type="ECO:0000256" key="1">
    <source>
        <dbReference type="ARBA" id="ARBA00022723"/>
    </source>
</evidence>
<dbReference type="InterPro" id="IPR000306">
    <property type="entry name" value="Znf_FYVE"/>
</dbReference>
<sequence length="1533" mass="166629">MDEFVFDLDKALDELEENEDKEEEHGSSGQHVNHDSDGTAGTGSACQPPCTLSLDYTDSSRDNYNNLNGLGLAVNKIGLDLTLEDRLGQNIDECDSAIKLDISEADFAPSASTSLNNSSHKNQEVTNIENGLNLSNSSLVTESNETSQVASFETTGQENGYYERDLEASPAIAADQNELHGVDLPSDISYTDSKTSHDRSSLDTDLTVTEPHSGNVESENVQTSMLEQREQCSLSTDRTPVVLSSGDKIHHFVEHSTDGQNIDVTVSSKEQSESYSDTDYGSHSSGSQMQDPDDLLQNQSISSGGHDEASSGSGVESSKQASMERESAVTAEKLPTVSAELSRGDKSLQPVEVSHETGLPSASSIKDDQINAETRMITELQNDQVSVAESSDVQMGNTSSDSCTTTDVVGFGDINDIDLSNDELDQYLSTIGGPDNCTEYDSKPVFAEEISINQGNTSYSLGTPLLANAVEREVSTAEQDVSDERRGSGGSVEKFLAPVVMSPSITTPIEDPGYSKVPGYIPELSITVEEESDDLEVKGERLHSAGSGELYSNSKSEEPKSNTFISTAPEDSSSQSEIMREGMMRTFKNSTEMGGARPKEPQGTSGRIGRPSSLLGLSTPDLPSLAPPQPSATVSSTSSARLQPAVSPGKTTTLSQVGMQFSDAVVRDSGIVADSAEVDSGTSSPKDEPLNMRNIHDLINTQLVAQSSLPVMKRQMNLEIKQINDISCSDIIVQEVTEQNTFLDTDFGALDSSLTCGTKSSGEQQIDTDHLVAPAAVPITGQSTSPKQKRPSSLNIISMSENQLSTELTPAENDVPVSADVVDTMPITPASCSAEQSIQDEMSDGPNPAPQTGSVGDVTATESVIPSPPTSANINLAITQLGKVAPLWVPDAEAPSCMQCEAKFTFTKRRHHCRACGKIFCNSCCNLRSKLAYMDNKEARVCSKCYQDLIRAQVYERRHQQSPNPNNPSEYCSTVPPLQQAAGALNAPPLTVMVPSGVLRKDDKDASSHTRMRSEQGKPVCLIPEQGLPPVLLSTGIKGAEDPEPVVFAINKNLFVLVKIVTLDCCVNRVCWCFSTKGMSTVGQDDIVIVLECLPDEKTIPRDIFCHMGTVYEEASKGNTVSHLGHTIFAQGFLDSRDHSGFLYINASYQCLQKLILPQPPFIFGILLQRWETPWAKVFPIRLMLRLGAEYRCANYPCPLISVRFRKPVFGEIGHTIMNLLADFRNYQYMLPQVPGVSIHMGDKETFINFPRNRYNNIMKVLTNSNDHVMALAANFSLKADSHLVCLQNEDGRYLTQAINIQNKPRKVTGASFVVFNGAFKQAGGIRAKSSIIEDGLMVQITARMMADLKEAMKSMLDYVIECGGLNSLEPEETITVRWVEDDNYVNIGIKSPIDSMPMDGIESIRIHTSTDFAGDKHMIRWTECFFVQTPTDSNSRDDPVDLSRLAESLAHAICVALAPHLDKLQSEHLSKIGLRATIDPDRTCYEVGSNGTRLPDEYMDVLDSALIPVIHNAASHNQDGPVILELIFHIIE</sequence>
<dbReference type="Pfam" id="PF01363">
    <property type="entry name" value="FYVE"/>
    <property type="match status" value="1"/>
</dbReference>
<dbReference type="InterPro" id="IPR017455">
    <property type="entry name" value="Znf_FYVE-rel"/>
</dbReference>
<evidence type="ECO:0000313" key="8">
    <source>
        <dbReference type="Proteomes" id="UP001208570"/>
    </source>
</evidence>
<protein>
    <recommendedName>
        <fullName evidence="6">FYVE-type domain-containing protein</fullName>
    </recommendedName>
</protein>
<dbReference type="InterPro" id="IPR022557">
    <property type="entry name" value="SARA-like_C"/>
</dbReference>
<feature type="region of interest" description="Disordered" evidence="5">
    <location>
        <begin position="183"/>
        <end position="237"/>
    </location>
</feature>
<evidence type="ECO:0000256" key="5">
    <source>
        <dbReference type="SAM" id="MobiDB-lite"/>
    </source>
</evidence>
<dbReference type="Pfam" id="PF11409">
    <property type="entry name" value="SARA"/>
    <property type="match status" value="1"/>
</dbReference>
<feature type="compositionally biased region" description="Polar residues" evidence="5">
    <location>
        <begin position="561"/>
        <end position="577"/>
    </location>
</feature>
<organism evidence="7 8">
    <name type="scientific">Paralvinella palmiformis</name>
    <dbReference type="NCBI Taxonomy" id="53620"/>
    <lineage>
        <taxon>Eukaryota</taxon>
        <taxon>Metazoa</taxon>
        <taxon>Spiralia</taxon>
        <taxon>Lophotrochozoa</taxon>
        <taxon>Annelida</taxon>
        <taxon>Polychaeta</taxon>
        <taxon>Sedentaria</taxon>
        <taxon>Canalipalpata</taxon>
        <taxon>Terebellida</taxon>
        <taxon>Terebelliformia</taxon>
        <taxon>Alvinellidae</taxon>
        <taxon>Paralvinella</taxon>
    </lineage>
</organism>
<dbReference type="Pfam" id="PF11979">
    <property type="entry name" value="SARA_C"/>
    <property type="match status" value="1"/>
</dbReference>
<dbReference type="InterPro" id="IPR024608">
    <property type="entry name" value="SARA-like_SBD"/>
</dbReference>
<proteinExistence type="predicted"/>
<dbReference type="Proteomes" id="UP001208570">
    <property type="component" value="Unassembled WGS sequence"/>
</dbReference>
<keyword evidence="8" id="KW-1185">Reference proteome</keyword>